<evidence type="ECO:0000256" key="6">
    <source>
        <dbReference type="ARBA" id="ARBA00023296"/>
    </source>
</evidence>
<evidence type="ECO:0000256" key="3">
    <source>
        <dbReference type="ARBA" id="ARBA00023125"/>
    </source>
</evidence>
<dbReference type="Pfam" id="PF22022">
    <property type="entry name" value="Phage_int_M"/>
    <property type="match status" value="1"/>
</dbReference>
<dbReference type="InterPro" id="IPR002104">
    <property type="entry name" value="Integrase_catalytic"/>
</dbReference>
<dbReference type="EMBL" id="MLJW01000365">
    <property type="protein sequence ID" value="OIQ88624.1"/>
    <property type="molecule type" value="Genomic_DNA"/>
</dbReference>
<evidence type="ECO:0000256" key="2">
    <source>
        <dbReference type="ARBA" id="ARBA00022908"/>
    </source>
</evidence>
<dbReference type="AlphaFoldDB" id="A0A1J5QYE9"/>
<keyword evidence="6" id="KW-1160">Virus entry into host cell</keyword>
<evidence type="ECO:0000259" key="7">
    <source>
        <dbReference type="PROSITE" id="PS51898"/>
    </source>
</evidence>
<gene>
    <name evidence="8" type="primary">intA_8</name>
    <name evidence="8" type="ORF">GALL_294920</name>
</gene>
<dbReference type="PANTHER" id="PTHR30629:SF2">
    <property type="entry name" value="PROPHAGE INTEGRASE INTS-RELATED"/>
    <property type="match status" value="1"/>
</dbReference>
<organism evidence="8">
    <name type="scientific">mine drainage metagenome</name>
    <dbReference type="NCBI Taxonomy" id="410659"/>
    <lineage>
        <taxon>unclassified sequences</taxon>
        <taxon>metagenomes</taxon>
        <taxon>ecological metagenomes</taxon>
    </lineage>
</organism>
<dbReference type="InterPro" id="IPR050808">
    <property type="entry name" value="Phage_Integrase"/>
</dbReference>
<dbReference type="Gene3D" id="3.30.160.390">
    <property type="entry name" value="Integrase, DNA-binding domain"/>
    <property type="match status" value="1"/>
</dbReference>
<sequence length="419" mass="46511">MASNLLTDAALRRAQPLDKPQRIFDGDGLYLLVRPDGKKWWRFDYSYARKRQTLSLGVYPDVTLARARSRAAEIRQQLLDGINPSAARKASRVEVAPAEAVAGGALAADSFEVVARDWLKRVHAVKVTPGHADRTRLRLEQNVFPWLGARPIGSIRPPELLECLRRVADRGAIETAHRVKQAAGQIFRFGIAKGACERDISADLRDALPPPLVEHHAAIVEPVEFGGLLRAIDAYRGHSSVVYALRLSALVFLRPGELRHARWEEIDLDGALWTIPATRMKRTKQEKISGQPHLVPLATQAVALLRELHPVSGRSAWVFPSPRSYMRPISEIAVLAALKRMGFDATAHGFRASARTMLAERLGFDDRVIEAQLAHSVSDALGRAYNRTEFVAQRAAMMQAWADYMDKLKAGADVVKLRA</sequence>
<name>A0A1J5QYE9_9ZZZZ</name>
<keyword evidence="5" id="KW-1179">Viral genome integration</keyword>
<dbReference type="CDD" id="cd00801">
    <property type="entry name" value="INT_P4_C"/>
    <property type="match status" value="1"/>
</dbReference>
<reference evidence="8" key="1">
    <citation type="submission" date="2016-10" db="EMBL/GenBank/DDBJ databases">
        <title>Sequence of Gallionella enrichment culture.</title>
        <authorList>
            <person name="Poehlein A."/>
            <person name="Muehling M."/>
            <person name="Daniel R."/>
        </authorList>
    </citation>
    <scope>NUCLEOTIDE SEQUENCE</scope>
</reference>
<dbReference type="SUPFAM" id="SSF56349">
    <property type="entry name" value="DNA breaking-rejoining enzymes"/>
    <property type="match status" value="1"/>
</dbReference>
<dbReference type="InterPro" id="IPR010998">
    <property type="entry name" value="Integrase_recombinase_N"/>
</dbReference>
<dbReference type="PANTHER" id="PTHR30629">
    <property type="entry name" value="PROPHAGE INTEGRASE"/>
    <property type="match status" value="1"/>
</dbReference>
<keyword evidence="4" id="KW-0233">DNA recombination</keyword>
<dbReference type="GO" id="GO:0015074">
    <property type="term" value="P:DNA integration"/>
    <property type="evidence" value="ECO:0007669"/>
    <property type="project" value="UniProtKB-KW"/>
</dbReference>
<dbReference type="InterPro" id="IPR011010">
    <property type="entry name" value="DNA_brk_join_enz"/>
</dbReference>
<evidence type="ECO:0000256" key="5">
    <source>
        <dbReference type="ARBA" id="ARBA00023195"/>
    </source>
</evidence>
<keyword evidence="2" id="KW-0229">DNA integration</keyword>
<dbReference type="GO" id="GO:0006310">
    <property type="term" value="P:DNA recombination"/>
    <property type="evidence" value="ECO:0007669"/>
    <property type="project" value="UniProtKB-KW"/>
</dbReference>
<evidence type="ECO:0000313" key="8">
    <source>
        <dbReference type="EMBL" id="OIQ88624.1"/>
    </source>
</evidence>
<evidence type="ECO:0000256" key="4">
    <source>
        <dbReference type="ARBA" id="ARBA00023172"/>
    </source>
</evidence>
<dbReference type="InterPro" id="IPR038488">
    <property type="entry name" value="Integrase_DNA-bd_sf"/>
</dbReference>
<dbReference type="InterPro" id="IPR053876">
    <property type="entry name" value="Phage_int_M"/>
</dbReference>
<dbReference type="InterPro" id="IPR013762">
    <property type="entry name" value="Integrase-like_cat_sf"/>
</dbReference>
<protein>
    <submittedName>
        <fullName evidence="8">Prophage CP4-57 integrase</fullName>
    </submittedName>
</protein>
<dbReference type="Gene3D" id="1.10.443.10">
    <property type="entry name" value="Intergrase catalytic core"/>
    <property type="match status" value="1"/>
</dbReference>
<dbReference type="InterPro" id="IPR025166">
    <property type="entry name" value="Integrase_DNA_bind_dom"/>
</dbReference>
<dbReference type="PROSITE" id="PS51898">
    <property type="entry name" value="TYR_RECOMBINASE"/>
    <property type="match status" value="1"/>
</dbReference>
<dbReference type="Pfam" id="PF00589">
    <property type="entry name" value="Phage_integrase"/>
    <property type="match status" value="1"/>
</dbReference>
<comment type="similarity">
    <text evidence="1">Belongs to the 'phage' integrase family.</text>
</comment>
<evidence type="ECO:0000256" key="1">
    <source>
        <dbReference type="ARBA" id="ARBA00008857"/>
    </source>
</evidence>
<dbReference type="Pfam" id="PF13356">
    <property type="entry name" value="Arm-DNA-bind_3"/>
    <property type="match status" value="1"/>
</dbReference>
<dbReference type="GO" id="GO:0003677">
    <property type="term" value="F:DNA binding"/>
    <property type="evidence" value="ECO:0007669"/>
    <property type="project" value="UniProtKB-KW"/>
</dbReference>
<dbReference type="GO" id="GO:0044826">
    <property type="term" value="P:viral genome integration into host DNA"/>
    <property type="evidence" value="ECO:0007669"/>
    <property type="project" value="UniProtKB-KW"/>
</dbReference>
<dbReference type="GO" id="GO:0046718">
    <property type="term" value="P:symbiont entry into host cell"/>
    <property type="evidence" value="ECO:0007669"/>
    <property type="project" value="UniProtKB-KW"/>
</dbReference>
<dbReference type="Gene3D" id="1.10.150.130">
    <property type="match status" value="1"/>
</dbReference>
<keyword evidence="3" id="KW-0238">DNA-binding</keyword>
<accession>A0A1J5QYE9</accession>
<comment type="caution">
    <text evidence="8">The sequence shown here is derived from an EMBL/GenBank/DDBJ whole genome shotgun (WGS) entry which is preliminary data.</text>
</comment>
<proteinExistence type="inferred from homology"/>
<dbReference type="GO" id="GO:0075713">
    <property type="term" value="P:establishment of integrated proviral latency"/>
    <property type="evidence" value="ECO:0007669"/>
    <property type="project" value="UniProtKB-KW"/>
</dbReference>
<feature type="domain" description="Tyr recombinase" evidence="7">
    <location>
        <begin position="215"/>
        <end position="398"/>
    </location>
</feature>